<gene>
    <name evidence="3" type="ORF">QYE76_004096</name>
</gene>
<accession>A0AAD8RQ03</accession>
<dbReference type="InterPro" id="IPR055357">
    <property type="entry name" value="LRR_At1g61320_AtMIF1"/>
</dbReference>
<dbReference type="AlphaFoldDB" id="A0AAD8RQ03"/>
<organism evidence="3 4">
    <name type="scientific">Lolium multiflorum</name>
    <name type="common">Italian ryegrass</name>
    <name type="synonym">Lolium perenne subsp. multiflorum</name>
    <dbReference type="NCBI Taxonomy" id="4521"/>
    <lineage>
        <taxon>Eukaryota</taxon>
        <taxon>Viridiplantae</taxon>
        <taxon>Streptophyta</taxon>
        <taxon>Embryophyta</taxon>
        <taxon>Tracheophyta</taxon>
        <taxon>Spermatophyta</taxon>
        <taxon>Magnoliopsida</taxon>
        <taxon>Liliopsida</taxon>
        <taxon>Poales</taxon>
        <taxon>Poaceae</taxon>
        <taxon>BOP clade</taxon>
        <taxon>Pooideae</taxon>
        <taxon>Poodae</taxon>
        <taxon>Poeae</taxon>
        <taxon>Poeae Chloroplast Group 2 (Poeae type)</taxon>
        <taxon>Loliodinae</taxon>
        <taxon>Loliinae</taxon>
        <taxon>Lolium</taxon>
    </lineage>
</organism>
<dbReference type="PROSITE" id="PS50181">
    <property type="entry name" value="FBOX"/>
    <property type="match status" value="1"/>
</dbReference>
<proteinExistence type="predicted"/>
<sequence length="502" mass="57005">MKNKKGTSRGPNLINAMQKATARDEGEAASGEAGGDRLSKLPDDILLNILERVDTLEALRACILCKRMLKLRTMLSRFDIDVGSLSLYRKARLDATPRLVWYNNAVAGVTENVLSARNVEIPIRELRVKFFLRRDEFLSIGKAVAHAMATQKVDDAEFVLFTETACLSCTHGDLLFHAKKFNSWFGDCAAAFAGLTRLWLRNMRFGELDIPNILSTCKRLESLRLSYCDAGVCSVLQLEHAQLVELHIDLGKFETVHLNCLPNLQRVNYTCWSYQDPLTFGSVPQLSKLSLENIGISSTKNLQLSELFVNVPWIKDLRLDFKSEKIWILPECPKLLAPVLGELQIVDLDNLPEGCDIAWTMFILEAAPSLKEVRITVWDHLCKMVTNKDLRMNSGYCEKENVEWQPSAADFKHKNLVKLTIYGFQPDENFVQYVRRVMEVAVNMKEISLHDREVCERCGGLEPSIQVCPSRYPQTSEEKDILREEITKELRISSPAVIHIRS</sequence>
<evidence type="ECO:0000259" key="2">
    <source>
        <dbReference type="PROSITE" id="PS50181"/>
    </source>
</evidence>
<feature type="region of interest" description="Disordered" evidence="1">
    <location>
        <begin position="1"/>
        <end position="35"/>
    </location>
</feature>
<dbReference type="SUPFAM" id="SSF81383">
    <property type="entry name" value="F-box domain"/>
    <property type="match status" value="1"/>
</dbReference>
<evidence type="ECO:0000313" key="3">
    <source>
        <dbReference type="EMBL" id="KAK1629781.1"/>
    </source>
</evidence>
<dbReference type="EMBL" id="JAUUTY010000005">
    <property type="protein sequence ID" value="KAK1629781.1"/>
    <property type="molecule type" value="Genomic_DNA"/>
</dbReference>
<dbReference type="Pfam" id="PF00646">
    <property type="entry name" value="F-box"/>
    <property type="match status" value="1"/>
</dbReference>
<keyword evidence="4" id="KW-1185">Reference proteome</keyword>
<dbReference type="SUPFAM" id="SSF52047">
    <property type="entry name" value="RNI-like"/>
    <property type="match status" value="1"/>
</dbReference>
<reference evidence="3" key="1">
    <citation type="submission" date="2023-07" db="EMBL/GenBank/DDBJ databases">
        <title>A chromosome-level genome assembly of Lolium multiflorum.</title>
        <authorList>
            <person name="Chen Y."/>
            <person name="Copetti D."/>
            <person name="Kolliker R."/>
            <person name="Studer B."/>
        </authorList>
    </citation>
    <scope>NUCLEOTIDE SEQUENCE</scope>
    <source>
        <strain evidence="3">02402/16</strain>
        <tissue evidence="3">Leaf</tissue>
    </source>
</reference>
<dbReference type="PANTHER" id="PTHR32153">
    <property type="entry name" value="OJ000223_09.16 PROTEIN"/>
    <property type="match status" value="1"/>
</dbReference>
<dbReference type="InterPro" id="IPR001810">
    <property type="entry name" value="F-box_dom"/>
</dbReference>
<evidence type="ECO:0000313" key="4">
    <source>
        <dbReference type="Proteomes" id="UP001231189"/>
    </source>
</evidence>
<dbReference type="Pfam" id="PF23622">
    <property type="entry name" value="LRR_At1g61320_AtMIF1"/>
    <property type="match status" value="1"/>
</dbReference>
<dbReference type="Proteomes" id="UP001231189">
    <property type="component" value="Unassembled WGS sequence"/>
</dbReference>
<dbReference type="Gene3D" id="3.80.10.10">
    <property type="entry name" value="Ribonuclease Inhibitor"/>
    <property type="match status" value="1"/>
</dbReference>
<feature type="domain" description="F-box" evidence="2">
    <location>
        <begin position="35"/>
        <end position="91"/>
    </location>
</feature>
<name>A0AAD8RQ03_LOLMU</name>
<evidence type="ECO:0000256" key="1">
    <source>
        <dbReference type="SAM" id="MobiDB-lite"/>
    </source>
</evidence>
<dbReference type="InterPro" id="IPR032675">
    <property type="entry name" value="LRR_dom_sf"/>
</dbReference>
<dbReference type="InterPro" id="IPR044997">
    <property type="entry name" value="F-box_plant"/>
</dbReference>
<dbReference type="InterPro" id="IPR036047">
    <property type="entry name" value="F-box-like_dom_sf"/>
</dbReference>
<comment type="caution">
    <text evidence="3">The sequence shown here is derived from an EMBL/GenBank/DDBJ whole genome shotgun (WGS) entry which is preliminary data.</text>
</comment>
<protein>
    <recommendedName>
        <fullName evidence="2">F-box domain-containing protein</fullName>
    </recommendedName>
</protein>